<accession>A0A7K1KS42</accession>
<dbReference type="InterPro" id="IPR007712">
    <property type="entry name" value="RelE/ParE_toxin"/>
</dbReference>
<name>A0A7K1KS42_9BACT</name>
<gene>
    <name evidence="3" type="ORF">GKC30_14810</name>
</gene>
<evidence type="ECO:0000313" key="4">
    <source>
        <dbReference type="Proteomes" id="UP000461162"/>
    </source>
</evidence>
<dbReference type="Pfam" id="PF05016">
    <property type="entry name" value="ParE_toxin"/>
    <property type="match status" value="1"/>
</dbReference>
<comment type="similarity">
    <text evidence="1">Belongs to the RelE toxin family.</text>
</comment>
<organism evidence="3 4">
    <name type="scientific">Pseudodesulfovibrio alkaliphilus</name>
    <dbReference type="NCBI Taxonomy" id="2661613"/>
    <lineage>
        <taxon>Bacteria</taxon>
        <taxon>Pseudomonadati</taxon>
        <taxon>Thermodesulfobacteriota</taxon>
        <taxon>Desulfovibrionia</taxon>
        <taxon>Desulfovibrionales</taxon>
        <taxon>Desulfovibrionaceae</taxon>
    </lineage>
</organism>
<comment type="caution">
    <text evidence="3">The sequence shown here is derived from an EMBL/GenBank/DDBJ whole genome shotgun (WGS) entry which is preliminary data.</text>
</comment>
<dbReference type="InterPro" id="IPR051803">
    <property type="entry name" value="TA_system_RelE-like_toxin"/>
</dbReference>
<sequence>MASPKLNVVSSPRRMKLPQYSRSTELDSVPFWTKRAFQNLDSILGRIADDDPPTAKRIAGTIKATASRLDQYPQMGKPGAVEGTRELIFPSLPYVLVYRVSRRVEILRLLHTRQQWPQST</sequence>
<reference evidence="3 4" key="1">
    <citation type="submission" date="2019-11" db="EMBL/GenBank/DDBJ databases">
        <title>Pseudodesulfovibrio alkaliphilus, sp. nov., an alkaliphilic sulfate-reducing bacteria from mud volcano of Taman peninsula, Russia.</title>
        <authorList>
            <person name="Frolova A."/>
            <person name="Merkel A.Y."/>
            <person name="Slobodkin A.I."/>
        </authorList>
    </citation>
    <scope>NUCLEOTIDE SEQUENCE [LARGE SCALE GENOMIC DNA]</scope>
    <source>
        <strain evidence="3 4">F-1</strain>
    </source>
</reference>
<keyword evidence="2" id="KW-1277">Toxin-antitoxin system</keyword>
<evidence type="ECO:0000313" key="3">
    <source>
        <dbReference type="EMBL" id="MUM78897.1"/>
    </source>
</evidence>
<dbReference type="PANTHER" id="PTHR33755">
    <property type="entry name" value="TOXIN PARE1-RELATED"/>
    <property type="match status" value="1"/>
</dbReference>
<evidence type="ECO:0000256" key="1">
    <source>
        <dbReference type="ARBA" id="ARBA00006226"/>
    </source>
</evidence>
<evidence type="ECO:0000256" key="2">
    <source>
        <dbReference type="ARBA" id="ARBA00022649"/>
    </source>
</evidence>
<keyword evidence="4" id="KW-1185">Reference proteome</keyword>
<dbReference type="PANTHER" id="PTHR33755:SF6">
    <property type="entry name" value="PLASMID STABILIZATION SYSTEM PROTEIN"/>
    <property type="match status" value="1"/>
</dbReference>
<protein>
    <submittedName>
        <fullName evidence="3">Type II toxin-antitoxin system RelE/ParE family toxin</fullName>
    </submittedName>
</protein>
<dbReference type="EMBL" id="WODC01000022">
    <property type="protein sequence ID" value="MUM78897.1"/>
    <property type="molecule type" value="Genomic_DNA"/>
</dbReference>
<dbReference type="Gene3D" id="3.30.2310.20">
    <property type="entry name" value="RelE-like"/>
    <property type="match status" value="1"/>
</dbReference>
<dbReference type="Proteomes" id="UP000461162">
    <property type="component" value="Unassembled WGS sequence"/>
</dbReference>
<dbReference type="AlphaFoldDB" id="A0A7K1KS42"/>
<dbReference type="InterPro" id="IPR035093">
    <property type="entry name" value="RelE/ParE_toxin_dom_sf"/>
</dbReference>
<proteinExistence type="inferred from homology"/>